<reference evidence="1" key="1">
    <citation type="journal article" date="2019" name="Sci. Rep.">
        <title>Draft genome of Tanacetum cinerariifolium, the natural source of mosquito coil.</title>
        <authorList>
            <person name="Yamashiro T."/>
            <person name="Shiraishi A."/>
            <person name="Satake H."/>
            <person name="Nakayama K."/>
        </authorList>
    </citation>
    <scope>NUCLEOTIDE SEQUENCE</scope>
</reference>
<comment type="caution">
    <text evidence="1">The sequence shown here is derived from an EMBL/GenBank/DDBJ whole genome shotgun (WGS) entry which is preliminary data.</text>
</comment>
<dbReference type="EMBL" id="BKCJ010000451">
    <property type="protein sequence ID" value="GEU33328.1"/>
    <property type="molecule type" value="Genomic_DNA"/>
</dbReference>
<dbReference type="PANTHER" id="PTHR31286:SF99">
    <property type="entry name" value="DUF4283 DOMAIN-CONTAINING PROTEIN"/>
    <property type="match status" value="1"/>
</dbReference>
<sequence length="283" mass="31203">MTRLDDKIHKTLLGNGVDVFVPVESIRAISARFANTVYGFFLGKRVAYLVVANYVRNTWDKYGLVKSMLESSTGIFSFYFSSTDGLDAMLENDPWSSYARTMIEVRVDVELKDTIVVAIPKLTGKGFYTFIVRVEYEWKPARCAYCKVFDHTQEECPKNPGLEKLIIDGKVTLVNDEGELVKKVDYPGDHDSEDEVASVDNDMARSMASENVGFARPFGGELEKVWMNTENLLLSSLPRGSVRPPGNGCTNTGNGGNPCIGSRKLAGRIGGVAAPTQLLGNTY</sequence>
<organism evidence="1">
    <name type="scientific">Tanacetum cinerariifolium</name>
    <name type="common">Dalmatian daisy</name>
    <name type="synonym">Chrysanthemum cinerariifolium</name>
    <dbReference type="NCBI Taxonomy" id="118510"/>
    <lineage>
        <taxon>Eukaryota</taxon>
        <taxon>Viridiplantae</taxon>
        <taxon>Streptophyta</taxon>
        <taxon>Embryophyta</taxon>
        <taxon>Tracheophyta</taxon>
        <taxon>Spermatophyta</taxon>
        <taxon>Magnoliopsida</taxon>
        <taxon>eudicotyledons</taxon>
        <taxon>Gunneridae</taxon>
        <taxon>Pentapetalae</taxon>
        <taxon>asterids</taxon>
        <taxon>campanulids</taxon>
        <taxon>Asterales</taxon>
        <taxon>Asteraceae</taxon>
        <taxon>Asteroideae</taxon>
        <taxon>Anthemideae</taxon>
        <taxon>Anthemidinae</taxon>
        <taxon>Tanacetum</taxon>
    </lineage>
</organism>
<dbReference type="InterPro" id="IPR040256">
    <property type="entry name" value="At4g02000-like"/>
</dbReference>
<accession>A0A6L2J8K5</accession>
<proteinExistence type="predicted"/>
<name>A0A6L2J8K5_TANCI</name>
<evidence type="ECO:0000313" key="1">
    <source>
        <dbReference type="EMBL" id="GEU33328.1"/>
    </source>
</evidence>
<evidence type="ECO:0008006" key="2">
    <source>
        <dbReference type="Google" id="ProtNLM"/>
    </source>
</evidence>
<dbReference type="AlphaFoldDB" id="A0A6L2J8K5"/>
<gene>
    <name evidence="1" type="ORF">Tci_005306</name>
</gene>
<protein>
    <recommendedName>
        <fullName evidence="2">Zinc knuckle CX2CX4HX4C</fullName>
    </recommendedName>
</protein>
<dbReference type="PANTHER" id="PTHR31286">
    <property type="entry name" value="GLYCINE-RICH CELL WALL STRUCTURAL PROTEIN 1.8-LIKE"/>
    <property type="match status" value="1"/>
</dbReference>